<evidence type="ECO:0000313" key="9">
    <source>
        <dbReference type="Proteomes" id="UP000027920"/>
    </source>
</evidence>
<dbReference type="VEuPathDB" id="FungiDB:A1O9_09358"/>
<evidence type="ECO:0000256" key="6">
    <source>
        <dbReference type="SAM" id="MobiDB-lite"/>
    </source>
</evidence>
<dbReference type="GO" id="GO:0006351">
    <property type="term" value="P:DNA-templated transcription"/>
    <property type="evidence" value="ECO:0007669"/>
    <property type="project" value="InterPro"/>
</dbReference>
<protein>
    <recommendedName>
        <fullName evidence="7">Xylanolytic transcriptional activator regulatory domain-containing protein</fullName>
    </recommendedName>
</protein>
<dbReference type="OrthoDB" id="4116254at2759"/>
<accession>A0A072PHB5</accession>
<proteinExistence type="predicted"/>
<dbReference type="AlphaFoldDB" id="A0A072PHB5"/>
<keyword evidence="2" id="KW-0479">Metal-binding</keyword>
<keyword evidence="4" id="KW-0804">Transcription</keyword>
<dbReference type="PANTHER" id="PTHR47338:SF5">
    <property type="entry name" value="ZN(II)2CYS6 TRANSCRIPTION FACTOR (EUROFUNG)"/>
    <property type="match status" value="1"/>
</dbReference>
<evidence type="ECO:0000256" key="2">
    <source>
        <dbReference type="ARBA" id="ARBA00022723"/>
    </source>
</evidence>
<sequence length="755" mass="83022">MPNTPIARKEAVRSLTGTSQGVQKSQSPSPSQSQTSRIACQSCDVAMNVPVVNDARNSVPDASTLRSTSEGRQSRTLAKLGCTINVRYILQATGSQILQQKQPSPGGVRHATTSVLDPANQRESSAGSLLQDDQVHLMRQASIPTDSYASQLRKAENREEIKQSDPRAACEESSLPPLAAGLALLEIYFARIYNASLLFWKPKLFSEYVEGQVPSYLLKAIFGTAAFLAPNHEEQHFGPTRFSELDALRVFHKRSLSWAKAASSEAMALAIPDPSLSVVQALEVLVPYWYGTGLSRCGDLSLALAYRCCCIMQYGGNRDGSAEDLSLEAELKRRCFWACWASMCIVASPEPYVRHSWSEIARVPLPASISNTTTGLHIKLTDYMDADWIASKIYGDHDREEPPVAAAMMKMVGVWAKVQLSVRDGANYDTSRKVQETRGLSELATTTYATVSLAHRKQLMDLLVSEHAFGLTHQLLFFDGLYHLSQITLYSTLVPLFSGSQMDPSVDITIVQSSAKAAVRHAWLFGGILKDYLGGRVDVTYLSSLLGYCAFICGTVLLSFEISREGRNPIAFIPELGEASSTLPTVEMFVDTLDASSRFWNVLRRPFEKLSAALKGASAQLISRHPEAAQSLGSSSAPNERNHARAHLRTTDPFLPSQEQGNSSLGGEDKVLNHVQSRIHPLPRMEPLDFSTGIPLDSQPMTTCVLTNNLSLETLESYDDWNDDWWNMPFAAAGNDQLTGFEPMLLFRQAWEGLA</sequence>
<dbReference type="CDD" id="cd12148">
    <property type="entry name" value="fungal_TF_MHR"/>
    <property type="match status" value="1"/>
</dbReference>
<comment type="caution">
    <text evidence="8">The sequence shown here is derived from an EMBL/GenBank/DDBJ whole genome shotgun (WGS) entry which is preliminary data.</text>
</comment>
<evidence type="ECO:0000256" key="1">
    <source>
        <dbReference type="ARBA" id="ARBA00004123"/>
    </source>
</evidence>
<dbReference type="GO" id="GO:0000981">
    <property type="term" value="F:DNA-binding transcription factor activity, RNA polymerase II-specific"/>
    <property type="evidence" value="ECO:0007669"/>
    <property type="project" value="InterPro"/>
</dbReference>
<feature type="compositionally biased region" description="Low complexity" evidence="6">
    <location>
        <begin position="19"/>
        <end position="36"/>
    </location>
</feature>
<dbReference type="GeneID" id="25284267"/>
<keyword evidence="9" id="KW-1185">Reference proteome</keyword>
<dbReference type="GO" id="GO:0003677">
    <property type="term" value="F:DNA binding"/>
    <property type="evidence" value="ECO:0007669"/>
    <property type="project" value="InterPro"/>
</dbReference>
<evidence type="ECO:0000256" key="4">
    <source>
        <dbReference type="ARBA" id="ARBA00023163"/>
    </source>
</evidence>
<dbReference type="InterPro" id="IPR007219">
    <property type="entry name" value="XnlR_reg_dom"/>
</dbReference>
<gene>
    <name evidence="8" type="ORF">A1O9_09358</name>
</gene>
<keyword evidence="5" id="KW-0539">Nucleus</keyword>
<dbReference type="EMBL" id="AMGV01000009">
    <property type="protein sequence ID" value="KEF54915.1"/>
    <property type="molecule type" value="Genomic_DNA"/>
</dbReference>
<comment type="subcellular location">
    <subcellularLocation>
        <location evidence="1">Nucleus</location>
    </subcellularLocation>
</comment>
<evidence type="ECO:0000256" key="3">
    <source>
        <dbReference type="ARBA" id="ARBA00023015"/>
    </source>
</evidence>
<reference evidence="8 9" key="1">
    <citation type="submission" date="2013-03" db="EMBL/GenBank/DDBJ databases">
        <title>The Genome Sequence of Exophiala aquamarina CBS 119918.</title>
        <authorList>
            <consortium name="The Broad Institute Genomics Platform"/>
            <person name="Cuomo C."/>
            <person name="de Hoog S."/>
            <person name="Gorbushina A."/>
            <person name="Walker B."/>
            <person name="Young S.K."/>
            <person name="Zeng Q."/>
            <person name="Gargeya S."/>
            <person name="Fitzgerald M."/>
            <person name="Haas B."/>
            <person name="Abouelleil A."/>
            <person name="Allen A.W."/>
            <person name="Alvarado L."/>
            <person name="Arachchi H.M."/>
            <person name="Berlin A.M."/>
            <person name="Chapman S.B."/>
            <person name="Gainer-Dewar J."/>
            <person name="Goldberg J."/>
            <person name="Griggs A."/>
            <person name="Gujja S."/>
            <person name="Hansen M."/>
            <person name="Howarth C."/>
            <person name="Imamovic A."/>
            <person name="Ireland A."/>
            <person name="Larimer J."/>
            <person name="McCowan C."/>
            <person name="Murphy C."/>
            <person name="Pearson M."/>
            <person name="Poon T.W."/>
            <person name="Priest M."/>
            <person name="Roberts A."/>
            <person name="Saif S."/>
            <person name="Shea T."/>
            <person name="Sisk P."/>
            <person name="Sykes S."/>
            <person name="Wortman J."/>
            <person name="Nusbaum C."/>
            <person name="Birren B."/>
        </authorList>
    </citation>
    <scope>NUCLEOTIDE SEQUENCE [LARGE SCALE GENOMIC DNA]</scope>
    <source>
        <strain evidence="8 9">CBS 119918</strain>
    </source>
</reference>
<evidence type="ECO:0000313" key="8">
    <source>
        <dbReference type="EMBL" id="KEF54915.1"/>
    </source>
</evidence>
<dbReference type="GO" id="GO:0008270">
    <property type="term" value="F:zinc ion binding"/>
    <property type="evidence" value="ECO:0007669"/>
    <property type="project" value="InterPro"/>
</dbReference>
<feature type="region of interest" description="Disordered" evidence="6">
    <location>
        <begin position="649"/>
        <end position="668"/>
    </location>
</feature>
<feature type="domain" description="Xylanolytic transcriptional activator regulatory" evidence="7">
    <location>
        <begin position="185"/>
        <end position="340"/>
    </location>
</feature>
<organism evidence="8 9">
    <name type="scientific">Exophiala aquamarina CBS 119918</name>
    <dbReference type="NCBI Taxonomy" id="1182545"/>
    <lineage>
        <taxon>Eukaryota</taxon>
        <taxon>Fungi</taxon>
        <taxon>Dikarya</taxon>
        <taxon>Ascomycota</taxon>
        <taxon>Pezizomycotina</taxon>
        <taxon>Eurotiomycetes</taxon>
        <taxon>Chaetothyriomycetidae</taxon>
        <taxon>Chaetothyriales</taxon>
        <taxon>Herpotrichiellaceae</taxon>
        <taxon>Exophiala</taxon>
    </lineage>
</organism>
<dbReference type="PANTHER" id="PTHR47338">
    <property type="entry name" value="ZN(II)2CYS6 TRANSCRIPTION FACTOR (EUROFUNG)-RELATED"/>
    <property type="match status" value="1"/>
</dbReference>
<dbReference type="Proteomes" id="UP000027920">
    <property type="component" value="Unassembled WGS sequence"/>
</dbReference>
<keyword evidence="3" id="KW-0805">Transcription regulation</keyword>
<dbReference type="STRING" id="1182545.A0A072PHB5"/>
<dbReference type="GO" id="GO:0005634">
    <property type="term" value="C:nucleus"/>
    <property type="evidence" value="ECO:0007669"/>
    <property type="project" value="UniProtKB-SubCell"/>
</dbReference>
<evidence type="ECO:0000259" key="7">
    <source>
        <dbReference type="Pfam" id="PF04082"/>
    </source>
</evidence>
<feature type="region of interest" description="Disordered" evidence="6">
    <location>
        <begin position="1"/>
        <end position="37"/>
    </location>
</feature>
<dbReference type="Pfam" id="PF04082">
    <property type="entry name" value="Fungal_trans"/>
    <property type="match status" value="1"/>
</dbReference>
<dbReference type="InterPro" id="IPR050815">
    <property type="entry name" value="TF_fung"/>
</dbReference>
<evidence type="ECO:0000256" key="5">
    <source>
        <dbReference type="ARBA" id="ARBA00023242"/>
    </source>
</evidence>
<dbReference type="HOGENOM" id="CLU_022616_0_0_1"/>
<dbReference type="RefSeq" id="XP_013257505.1">
    <property type="nucleotide sequence ID" value="XM_013402051.1"/>
</dbReference>
<name>A0A072PHB5_9EURO</name>